<accession>A0A1M5MUA4</accession>
<evidence type="ECO:0000313" key="4">
    <source>
        <dbReference type="Proteomes" id="UP000243255"/>
    </source>
</evidence>
<reference evidence="4" key="1">
    <citation type="submission" date="2016-11" db="EMBL/GenBank/DDBJ databases">
        <authorList>
            <person name="Varghese N."/>
            <person name="Submissions S."/>
        </authorList>
    </citation>
    <scope>NUCLEOTIDE SEQUENCE [LARGE SCALE GENOMIC DNA]</scope>
    <source>
        <strain evidence="4">DSM 2635</strain>
    </source>
</reference>
<proteinExistence type="predicted"/>
<keyword evidence="1" id="KW-0560">Oxidoreductase</keyword>
<dbReference type="Pfam" id="PF01558">
    <property type="entry name" value="POR"/>
    <property type="match status" value="1"/>
</dbReference>
<sequence>MTKNIILVGVGGQGTILASKLLTTGLMEAGFDVKMSEIHGMSQRGGSVSSQVRYGKCVHSPVIEMGTADILVAFEKMEALRYTKYLKEDGKIVVNKFKVDPMPVLIGGAEYLEKEIDEEFEKLNADVIDAANKAVELGNAKVMNIILLGSLVKSMQLEHIDWENIIRENVKPKFIDINIKAFNEGMKLISKESLQEN</sequence>
<keyword evidence="3" id="KW-0670">Pyruvate</keyword>
<evidence type="ECO:0000256" key="1">
    <source>
        <dbReference type="ARBA" id="ARBA00023002"/>
    </source>
</evidence>
<evidence type="ECO:0000313" key="3">
    <source>
        <dbReference type="EMBL" id="SHG80888.1"/>
    </source>
</evidence>
<gene>
    <name evidence="3" type="ORF">SAMN04488530_10819</name>
</gene>
<keyword evidence="4" id="KW-1185">Reference proteome</keyword>
<dbReference type="SUPFAM" id="SSF53323">
    <property type="entry name" value="Pyruvate-ferredoxin oxidoreductase, PFOR, domain III"/>
    <property type="match status" value="1"/>
</dbReference>
<dbReference type="NCBIfam" id="NF005325">
    <property type="entry name" value="PRK06853.1-5"/>
    <property type="match status" value="1"/>
</dbReference>
<dbReference type="PANTHER" id="PTHR43854:SF1">
    <property type="entry name" value="INDOLEPYRUVATE OXIDOREDUCTASE SUBUNIT IORB"/>
    <property type="match status" value="1"/>
</dbReference>
<evidence type="ECO:0000259" key="2">
    <source>
        <dbReference type="Pfam" id="PF01558"/>
    </source>
</evidence>
<dbReference type="Proteomes" id="UP000243255">
    <property type="component" value="Unassembled WGS sequence"/>
</dbReference>
<dbReference type="InterPro" id="IPR019752">
    <property type="entry name" value="Pyrv/ketoisovalerate_OxRed_cat"/>
</dbReference>
<dbReference type="AlphaFoldDB" id="A0A1M5MUA4"/>
<dbReference type="GO" id="GO:0016903">
    <property type="term" value="F:oxidoreductase activity, acting on the aldehyde or oxo group of donors"/>
    <property type="evidence" value="ECO:0007669"/>
    <property type="project" value="InterPro"/>
</dbReference>
<dbReference type="Gene3D" id="3.40.920.10">
    <property type="entry name" value="Pyruvate-ferredoxin oxidoreductase, PFOR, domain III"/>
    <property type="match status" value="1"/>
</dbReference>
<dbReference type="RefSeq" id="WP_073124946.1">
    <property type="nucleotide sequence ID" value="NZ_BAABCH010000002.1"/>
</dbReference>
<dbReference type="InterPro" id="IPR052198">
    <property type="entry name" value="IorB_Oxidoreductase"/>
</dbReference>
<organism evidence="3 4">
    <name type="scientific">Asaccharospora irregularis DSM 2635</name>
    <dbReference type="NCBI Taxonomy" id="1121321"/>
    <lineage>
        <taxon>Bacteria</taxon>
        <taxon>Bacillati</taxon>
        <taxon>Bacillota</taxon>
        <taxon>Clostridia</taxon>
        <taxon>Peptostreptococcales</taxon>
        <taxon>Peptostreptococcaceae</taxon>
        <taxon>Asaccharospora</taxon>
    </lineage>
</organism>
<name>A0A1M5MUA4_9FIRM</name>
<dbReference type="OrthoDB" id="9789125at2"/>
<dbReference type="PANTHER" id="PTHR43854">
    <property type="entry name" value="INDOLEPYRUVATE OXIDOREDUCTASE SUBUNIT IORB"/>
    <property type="match status" value="1"/>
</dbReference>
<feature type="domain" description="Pyruvate/ketoisovalerate oxidoreductase catalytic" evidence="2">
    <location>
        <begin position="11"/>
        <end position="186"/>
    </location>
</feature>
<dbReference type="InterPro" id="IPR002869">
    <property type="entry name" value="Pyrv_flavodox_OxRed_cen"/>
</dbReference>
<protein>
    <submittedName>
        <fullName evidence="3">Indolepyruvate ferredoxin oxidoreductase beta subunit</fullName>
    </submittedName>
</protein>
<dbReference type="EMBL" id="FQWX01000008">
    <property type="protein sequence ID" value="SHG80888.1"/>
    <property type="molecule type" value="Genomic_DNA"/>
</dbReference>
<dbReference type="STRING" id="1121321.SAMN04488530_10819"/>